<dbReference type="PROSITE" id="PS50043">
    <property type="entry name" value="HTH_LUXR_2"/>
    <property type="match status" value="1"/>
</dbReference>
<accession>A0ABS7G5K9</accession>
<dbReference type="RefSeq" id="WP_220170405.1">
    <property type="nucleotide sequence ID" value="NZ_JAIBOA010000031.1"/>
</dbReference>
<dbReference type="SUPFAM" id="SSF46894">
    <property type="entry name" value="C-terminal effector domain of the bipartite response regulators"/>
    <property type="match status" value="1"/>
</dbReference>
<evidence type="ECO:0000313" key="3">
    <source>
        <dbReference type="Proteomes" id="UP000774570"/>
    </source>
</evidence>
<dbReference type="SMART" id="SM00421">
    <property type="entry name" value="HTH_LUXR"/>
    <property type="match status" value="1"/>
</dbReference>
<dbReference type="PANTHER" id="PTHR47691:SF3">
    <property type="entry name" value="HTH-TYPE TRANSCRIPTIONAL REGULATOR RV0890C-RELATED"/>
    <property type="match status" value="1"/>
</dbReference>
<dbReference type="Gene3D" id="1.25.40.10">
    <property type="entry name" value="Tetratricopeptide repeat domain"/>
    <property type="match status" value="1"/>
</dbReference>
<dbReference type="InterPro" id="IPR011990">
    <property type="entry name" value="TPR-like_helical_dom_sf"/>
</dbReference>
<gene>
    <name evidence="2" type="ORF">K1Y72_32705</name>
</gene>
<proteinExistence type="predicted"/>
<reference evidence="2 3" key="1">
    <citation type="submission" date="2021-07" db="EMBL/GenBank/DDBJ databases">
        <title>Actinomadura sp. PM05-2 isolated from lichen.</title>
        <authorList>
            <person name="Somphong A."/>
            <person name="Phongsopitanun W."/>
            <person name="Tanasupawat S."/>
            <person name="Peongsungnone V."/>
        </authorList>
    </citation>
    <scope>NUCLEOTIDE SEQUENCE [LARGE SCALE GENOMIC DNA]</scope>
    <source>
        <strain evidence="2 3">PM05-2</strain>
    </source>
</reference>
<dbReference type="Gene3D" id="1.10.10.10">
    <property type="entry name" value="Winged helix-like DNA-binding domain superfamily/Winged helix DNA-binding domain"/>
    <property type="match status" value="1"/>
</dbReference>
<dbReference type="SUPFAM" id="SSF52540">
    <property type="entry name" value="P-loop containing nucleoside triphosphate hydrolases"/>
    <property type="match status" value="1"/>
</dbReference>
<name>A0ABS7G5K9_9ACTN</name>
<dbReference type="InterPro" id="IPR000792">
    <property type="entry name" value="Tscrpt_reg_LuxR_C"/>
</dbReference>
<dbReference type="PANTHER" id="PTHR47691">
    <property type="entry name" value="REGULATOR-RELATED"/>
    <property type="match status" value="1"/>
</dbReference>
<dbReference type="InterPro" id="IPR058852">
    <property type="entry name" value="HTH_77"/>
</dbReference>
<dbReference type="Gene3D" id="3.40.50.300">
    <property type="entry name" value="P-loop containing nucleotide triphosphate hydrolases"/>
    <property type="match status" value="1"/>
</dbReference>
<dbReference type="PRINTS" id="PR00038">
    <property type="entry name" value="HTHLUXR"/>
</dbReference>
<dbReference type="Proteomes" id="UP000774570">
    <property type="component" value="Unassembled WGS sequence"/>
</dbReference>
<keyword evidence="3" id="KW-1185">Reference proteome</keyword>
<comment type="caution">
    <text evidence="2">The sequence shown here is derived from an EMBL/GenBank/DDBJ whole genome shotgun (WGS) entry which is preliminary data.</text>
</comment>
<sequence>MSITSVDRRSGRLPAELTSFVGRRGELAEIERLFVKCRLVTLMGPGGVGKTRLAVRAAAALAPGHEDGVCFVDLSTLRRPSLLPQAVGSALGLPDTDADPGAALDNLVACLGDRAKLLVLDTCEHLVDACALLAEVLLRSAPGLRVLATSRQPLDIAGEYTLVVEPLASPDPERYDGAEPCDSVSLFAERAGAVVPGWSVTDANRAAVALLCRRLDGIPLALELAAVQLRALPVEQIVDRLDRRILHVRGRRTSMPRHQTLQAAIDWSHDLCSPDERLLWERLSVFVGDFDLEAAEQVCADRALPAAGICELLAGLVAKSVVRRADAGGAARYRMLDTIREYGAERLDRAGAGASVRMRAFAHFAGRITAARARLMSEDQPRLLAWFGMELPNIRALMDHGLHDEPDESIATMALGLGRMLALRGRIGEARHWYRQIIAGRDIRGPLGTETLALAGLLAVMQDDPGDARDLLAAAERRAEDAGDVSGLAYARQAQGVAALFADDLPAALRRLGDARELHERAGNDDVLVCITDVFRAVVCTLMGDTAAALEHAIRAVEETGASGEQWCHSYALCVAGLALVLAGRPEDAEPDLRRGLAIKRSLDDRLGVSLALDMLAACRAARGDGAGGARLFAVADRLRRFTGTSMFGPQHHLLRAAYEAQAREALGDAAFRDGYESGRCLDMDAAIAEALGELAAAPPAAAEPEADPQPLTPRELEIAGLVAQGLTNREIADRLVIAKRTADSHVEHILAKLAFSSRAQIAAWSVRRS</sequence>
<dbReference type="InterPro" id="IPR027417">
    <property type="entry name" value="P-loop_NTPase"/>
</dbReference>
<dbReference type="Pfam" id="PF25872">
    <property type="entry name" value="HTH_77"/>
    <property type="match status" value="1"/>
</dbReference>
<evidence type="ECO:0000313" key="2">
    <source>
        <dbReference type="EMBL" id="MBW8487164.1"/>
    </source>
</evidence>
<dbReference type="InterPro" id="IPR036388">
    <property type="entry name" value="WH-like_DNA-bd_sf"/>
</dbReference>
<dbReference type="CDD" id="cd06170">
    <property type="entry name" value="LuxR_C_like"/>
    <property type="match status" value="1"/>
</dbReference>
<dbReference type="InterPro" id="IPR016032">
    <property type="entry name" value="Sig_transdc_resp-reg_C-effctor"/>
</dbReference>
<feature type="domain" description="HTH luxR-type" evidence="1">
    <location>
        <begin position="705"/>
        <end position="770"/>
    </location>
</feature>
<protein>
    <submittedName>
        <fullName evidence="2">LuxR C-terminal-related transcriptional regulator</fullName>
    </submittedName>
</protein>
<dbReference type="Pfam" id="PF00196">
    <property type="entry name" value="GerE"/>
    <property type="match status" value="1"/>
</dbReference>
<dbReference type="SUPFAM" id="SSF48452">
    <property type="entry name" value="TPR-like"/>
    <property type="match status" value="1"/>
</dbReference>
<evidence type="ECO:0000259" key="1">
    <source>
        <dbReference type="PROSITE" id="PS50043"/>
    </source>
</evidence>
<organism evidence="2 3">
    <name type="scientific">Actinomadura parmotrematis</name>
    <dbReference type="NCBI Taxonomy" id="2864039"/>
    <lineage>
        <taxon>Bacteria</taxon>
        <taxon>Bacillati</taxon>
        <taxon>Actinomycetota</taxon>
        <taxon>Actinomycetes</taxon>
        <taxon>Streptosporangiales</taxon>
        <taxon>Thermomonosporaceae</taxon>
        <taxon>Actinomadura</taxon>
    </lineage>
</organism>
<dbReference type="EMBL" id="JAIBOA010000031">
    <property type="protein sequence ID" value="MBW8487164.1"/>
    <property type="molecule type" value="Genomic_DNA"/>
</dbReference>